<evidence type="ECO:0000313" key="8">
    <source>
        <dbReference type="EMBL" id="SFJ50775.1"/>
    </source>
</evidence>
<feature type="transmembrane region" description="Helical" evidence="6">
    <location>
        <begin position="228"/>
        <end position="251"/>
    </location>
</feature>
<accession>A0A1I3RWJ7</accession>
<sequence>MHAPARPASGQRAFLATQFDRLGILIALLAAYGVAGNSFVSFRLNRIVPGQGVSLWASLPSGLSYAAIVVVASGCIVALVRSRPVVRAVAGIAVVACMFALVGLAGENLLSDGDELARVSPAAGFWLVGFAFSLLSVEGLSRMSLRPGVRVALLAAVTGTVLGALSFGVWDDLSIMNEYRSRSESFWSEAATHLQLAFGSMAAAVLVGVPLGLLCFRMPRAKTAILTVLNTVQTVPSMAMFGLMIAPLGWIALHVPGASALGIRGIGAAPAFIALFLYSLLPVVANTVAGLANVSATIRDAARGMGMTWLQKLLRIELPIAFPVILTGIRIVLVQNIGLVTIAALIGGGGFGTFVFQGIGQMAMDLVLLGAVPTVALAFGTAVVLDAVIDASSVPTEQRADT</sequence>
<keyword evidence="5 6" id="KW-0472">Membrane</keyword>
<comment type="similarity">
    <text evidence="6">Belongs to the binding-protein-dependent transport system permease family.</text>
</comment>
<dbReference type="STRING" id="1121003.SAMN03080618_03178"/>
<feature type="transmembrane region" description="Helical" evidence="6">
    <location>
        <begin position="271"/>
        <end position="292"/>
    </location>
</feature>
<dbReference type="RefSeq" id="WP_091524354.1">
    <property type="nucleotide sequence ID" value="NZ_FORF01000024.1"/>
</dbReference>
<dbReference type="CDD" id="cd06261">
    <property type="entry name" value="TM_PBP2"/>
    <property type="match status" value="1"/>
</dbReference>
<feature type="transmembrane region" description="Helical" evidence="6">
    <location>
        <begin position="118"/>
        <end position="137"/>
    </location>
</feature>
<feature type="transmembrane region" description="Helical" evidence="6">
    <location>
        <begin position="366"/>
        <end position="389"/>
    </location>
</feature>
<dbReference type="InterPro" id="IPR000515">
    <property type="entry name" value="MetI-like"/>
</dbReference>
<dbReference type="GO" id="GO:0055085">
    <property type="term" value="P:transmembrane transport"/>
    <property type="evidence" value="ECO:0007669"/>
    <property type="project" value="InterPro"/>
</dbReference>
<keyword evidence="3 6" id="KW-0812">Transmembrane</keyword>
<evidence type="ECO:0000313" key="9">
    <source>
        <dbReference type="Proteomes" id="UP000242763"/>
    </source>
</evidence>
<dbReference type="SUPFAM" id="SSF161098">
    <property type="entry name" value="MetI-like"/>
    <property type="match status" value="1"/>
</dbReference>
<evidence type="ECO:0000256" key="5">
    <source>
        <dbReference type="ARBA" id="ARBA00023136"/>
    </source>
</evidence>
<feature type="domain" description="ABC transmembrane type-1" evidence="7">
    <location>
        <begin position="190"/>
        <end position="385"/>
    </location>
</feature>
<dbReference type="Pfam" id="PF00528">
    <property type="entry name" value="BPD_transp_1"/>
    <property type="match status" value="1"/>
</dbReference>
<proteinExistence type="inferred from homology"/>
<reference evidence="9" key="1">
    <citation type="submission" date="2016-10" db="EMBL/GenBank/DDBJ databases">
        <authorList>
            <person name="Varghese N."/>
            <person name="Submissions S."/>
        </authorList>
    </citation>
    <scope>NUCLEOTIDE SEQUENCE [LARGE SCALE GENOMIC DNA]</scope>
    <source>
        <strain evidence="9">DSM 21857</strain>
    </source>
</reference>
<feature type="transmembrane region" description="Helical" evidence="6">
    <location>
        <begin position="62"/>
        <end position="80"/>
    </location>
</feature>
<dbReference type="GO" id="GO:0031460">
    <property type="term" value="P:glycine betaine transport"/>
    <property type="evidence" value="ECO:0007669"/>
    <property type="project" value="TreeGrafter"/>
</dbReference>
<keyword evidence="9" id="KW-1185">Reference proteome</keyword>
<dbReference type="PANTHER" id="PTHR30177:SF30">
    <property type="entry name" value="GLYCINE BETAINE UPTAKE SYSTEM PERMEASE PROTEIN YEHY"/>
    <property type="match status" value="1"/>
</dbReference>
<keyword evidence="4 6" id="KW-1133">Transmembrane helix</keyword>
<evidence type="ECO:0000256" key="6">
    <source>
        <dbReference type="RuleBase" id="RU363032"/>
    </source>
</evidence>
<dbReference type="PROSITE" id="PS50928">
    <property type="entry name" value="ABC_TM1"/>
    <property type="match status" value="1"/>
</dbReference>
<dbReference type="AlphaFoldDB" id="A0A1I3RWJ7"/>
<evidence type="ECO:0000256" key="4">
    <source>
        <dbReference type="ARBA" id="ARBA00022989"/>
    </source>
</evidence>
<comment type="subcellular location">
    <subcellularLocation>
        <location evidence="1 6">Cell membrane</location>
        <topology evidence="1 6">Multi-pass membrane protein</topology>
    </subcellularLocation>
</comment>
<evidence type="ECO:0000256" key="1">
    <source>
        <dbReference type="ARBA" id="ARBA00004651"/>
    </source>
</evidence>
<dbReference type="GO" id="GO:0005886">
    <property type="term" value="C:plasma membrane"/>
    <property type="evidence" value="ECO:0007669"/>
    <property type="project" value="UniProtKB-SubCell"/>
</dbReference>
<dbReference type="Gene3D" id="1.10.3720.10">
    <property type="entry name" value="MetI-like"/>
    <property type="match status" value="1"/>
</dbReference>
<evidence type="ECO:0000256" key="3">
    <source>
        <dbReference type="ARBA" id="ARBA00022692"/>
    </source>
</evidence>
<organism evidence="8 9">
    <name type="scientific">Aquamicrobium aerolatum DSM 21857</name>
    <dbReference type="NCBI Taxonomy" id="1121003"/>
    <lineage>
        <taxon>Bacteria</taxon>
        <taxon>Pseudomonadati</taxon>
        <taxon>Pseudomonadota</taxon>
        <taxon>Alphaproteobacteria</taxon>
        <taxon>Hyphomicrobiales</taxon>
        <taxon>Phyllobacteriaceae</taxon>
        <taxon>Aerobium</taxon>
    </lineage>
</organism>
<dbReference type="OrthoDB" id="9801163at2"/>
<dbReference type="Proteomes" id="UP000242763">
    <property type="component" value="Unassembled WGS sequence"/>
</dbReference>
<feature type="transmembrane region" description="Helical" evidence="6">
    <location>
        <begin position="21"/>
        <end position="42"/>
    </location>
</feature>
<evidence type="ECO:0000256" key="2">
    <source>
        <dbReference type="ARBA" id="ARBA00022448"/>
    </source>
</evidence>
<evidence type="ECO:0000259" key="7">
    <source>
        <dbReference type="PROSITE" id="PS50928"/>
    </source>
</evidence>
<dbReference type="EMBL" id="FORF01000024">
    <property type="protein sequence ID" value="SFJ50775.1"/>
    <property type="molecule type" value="Genomic_DNA"/>
</dbReference>
<feature type="transmembrane region" description="Helical" evidence="6">
    <location>
        <begin position="339"/>
        <end position="359"/>
    </location>
</feature>
<dbReference type="InterPro" id="IPR051204">
    <property type="entry name" value="ABC_transp_perm/SBD"/>
</dbReference>
<feature type="transmembrane region" description="Helical" evidence="6">
    <location>
        <begin position="85"/>
        <end position="106"/>
    </location>
</feature>
<protein>
    <submittedName>
        <fullName evidence="8">Osmoprotectant transport system permease protein</fullName>
    </submittedName>
</protein>
<feature type="transmembrane region" description="Helical" evidence="6">
    <location>
        <begin position="149"/>
        <end position="170"/>
    </location>
</feature>
<dbReference type="PANTHER" id="PTHR30177">
    <property type="entry name" value="GLYCINE BETAINE/L-PROLINE TRANSPORT SYSTEM PERMEASE PROTEIN PROW"/>
    <property type="match status" value="1"/>
</dbReference>
<keyword evidence="2 6" id="KW-0813">Transport</keyword>
<feature type="transmembrane region" description="Helical" evidence="6">
    <location>
        <begin position="190"/>
        <end position="216"/>
    </location>
</feature>
<dbReference type="InterPro" id="IPR035906">
    <property type="entry name" value="MetI-like_sf"/>
</dbReference>
<name>A0A1I3RWJ7_9HYPH</name>
<gene>
    <name evidence="8" type="ORF">SAMN03080618_03178</name>
</gene>
<feature type="transmembrane region" description="Helical" evidence="6">
    <location>
        <begin position="313"/>
        <end position="333"/>
    </location>
</feature>